<dbReference type="AlphaFoldDB" id="F1A1W0"/>
<dbReference type="OrthoDB" id="22274at2759"/>
<sequence length="93" mass="10853">MCVHDNFHISDCNSFNTYIFGELCRDFEGFPNIGKNCTKHCKKKMAKIVEITMKQFTDIAINYYKDSKLGKESSAYSYILYCRGPRDDDEEVE</sequence>
<dbReference type="EMBL" id="GL871388">
    <property type="protein sequence ID" value="EGC29818.1"/>
    <property type="molecule type" value="Genomic_DNA"/>
</dbReference>
<reference evidence="2" key="1">
    <citation type="journal article" date="2011" name="Genome Biol.">
        <title>Comparative genomics of the social amoebae Dictyostelium discoideum and Dictyostelium purpureum.</title>
        <authorList>
            <consortium name="US DOE Joint Genome Institute (JGI-PGF)"/>
            <person name="Sucgang R."/>
            <person name="Kuo A."/>
            <person name="Tian X."/>
            <person name="Salerno W."/>
            <person name="Parikh A."/>
            <person name="Feasley C.L."/>
            <person name="Dalin E."/>
            <person name="Tu H."/>
            <person name="Huang E."/>
            <person name="Barry K."/>
            <person name="Lindquist E."/>
            <person name="Shapiro H."/>
            <person name="Bruce D."/>
            <person name="Schmutz J."/>
            <person name="Salamov A."/>
            <person name="Fey P."/>
            <person name="Gaudet P."/>
            <person name="Anjard C."/>
            <person name="Babu M.M."/>
            <person name="Basu S."/>
            <person name="Bushmanova Y."/>
            <person name="van der Wel H."/>
            <person name="Katoh-Kurasawa M."/>
            <person name="Dinh C."/>
            <person name="Coutinho P.M."/>
            <person name="Saito T."/>
            <person name="Elias M."/>
            <person name="Schaap P."/>
            <person name="Kay R.R."/>
            <person name="Henrissat B."/>
            <person name="Eichinger L."/>
            <person name="Rivero F."/>
            <person name="Putnam N.H."/>
            <person name="West C.M."/>
            <person name="Loomis W.F."/>
            <person name="Chisholm R.L."/>
            <person name="Shaulsky G."/>
            <person name="Strassmann J.E."/>
            <person name="Queller D.C."/>
            <person name="Kuspa A."/>
            <person name="Grigoriev I.V."/>
        </authorList>
    </citation>
    <scope>NUCLEOTIDE SEQUENCE [LARGE SCALE GENOMIC DNA]</scope>
    <source>
        <strain evidence="2">QSDP1</strain>
    </source>
</reference>
<dbReference type="VEuPathDB" id="AmoebaDB:DICPUDRAFT_13674"/>
<proteinExistence type="predicted"/>
<gene>
    <name evidence="1" type="ORF">DICPUDRAFT_13674</name>
</gene>
<dbReference type="RefSeq" id="XP_003293654.1">
    <property type="nucleotide sequence ID" value="XM_003293606.1"/>
</dbReference>
<evidence type="ECO:0000313" key="1">
    <source>
        <dbReference type="EMBL" id="EGC29818.1"/>
    </source>
</evidence>
<feature type="non-terminal residue" evidence="1">
    <location>
        <position position="93"/>
    </location>
</feature>
<evidence type="ECO:0000313" key="2">
    <source>
        <dbReference type="Proteomes" id="UP000001064"/>
    </source>
</evidence>
<dbReference type="FunCoup" id="F1A1W0">
    <property type="interactions" value="398"/>
</dbReference>
<dbReference type="InParanoid" id="F1A1W0"/>
<dbReference type="KEGG" id="dpp:DICPUDRAFT_13674"/>
<dbReference type="GeneID" id="10504974"/>
<organism evidence="1 2">
    <name type="scientific">Dictyostelium purpureum</name>
    <name type="common">Slime mold</name>
    <dbReference type="NCBI Taxonomy" id="5786"/>
    <lineage>
        <taxon>Eukaryota</taxon>
        <taxon>Amoebozoa</taxon>
        <taxon>Evosea</taxon>
        <taxon>Eumycetozoa</taxon>
        <taxon>Dictyostelia</taxon>
        <taxon>Dictyosteliales</taxon>
        <taxon>Dictyosteliaceae</taxon>
        <taxon>Dictyostelium</taxon>
    </lineage>
</organism>
<protein>
    <submittedName>
        <fullName evidence="1">Uncharacterized protein</fullName>
    </submittedName>
</protein>
<accession>F1A1W0</accession>
<dbReference type="Proteomes" id="UP000001064">
    <property type="component" value="Unassembled WGS sequence"/>
</dbReference>
<keyword evidence="2" id="KW-1185">Reference proteome</keyword>
<name>F1A1W0_DICPU</name>
<dbReference type="eggNOG" id="ENOG502RIHP">
    <property type="taxonomic scope" value="Eukaryota"/>
</dbReference>